<dbReference type="Proteomes" id="UP000076584">
    <property type="component" value="Unassembled WGS sequence"/>
</dbReference>
<organism evidence="2 3">
    <name type="scientific">Colletotrichum incanum</name>
    <name type="common">Soybean anthracnose fungus</name>
    <dbReference type="NCBI Taxonomy" id="1573173"/>
    <lineage>
        <taxon>Eukaryota</taxon>
        <taxon>Fungi</taxon>
        <taxon>Dikarya</taxon>
        <taxon>Ascomycota</taxon>
        <taxon>Pezizomycotina</taxon>
        <taxon>Sordariomycetes</taxon>
        <taxon>Hypocreomycetidae</taxon>
        <taxon>Glomerellales</taxon>
        <taxon>Glomerellaceae</taxon>
        <taxon>Colletotrichum</taxon>
        <taxon>Colletotrichum spaethianum species complex</taxon>
    </lineage>
</organism>
<feature type="non-terminal residue" evidence="2">
    <location>
        <position position="184"/>
    </location>
</feature>
<evidence type="ECO:0000313" key="2">
    <source>
        <dbReference type="EMBL" id="KZL84222.1"/>
    </source>
</evidence>
<dbReference type="InterPro" id="IPR012337">
    <property type="entry name" value="RNaseH-like_sf"/>
</dbReference>
<dbReference type="AlphaFoldDB" id="A0A161Y434"/>
<comment type="caution">
    <text evidence="2">The sequence shown here is derived from an EMBL/GenBank/DDBJ whole genome shotgun (WGS) entry which is preliminary data.</text>
</comment>
<accession>A0A161Y434</accession>
<evidence type="ECO:0000256" key="1">
    <source>
        <dbReference type="SAM" id="MobiDB-lite"/>
    </source>
</evidence>
<name>A0A161Y434_COLIC</name>
<reference evidence="2 3" key="1">
    <citation type="submission" date="2015-06" db="EMBL/GenBank/DDBJ databases">
        <title>Survival trade-offs in plant roots during colonization by closely related pathogenic and mutualistic fungi.</title>
        <authorList>
            <person name="Hacquard S."/>
            <person name="Kracher B."/>
            <person name="Hiruma K."/>
            <person name="Weinman A."/>
            <person name="Muench P."/>
            <person name="Garrido Oter R."/>
            <person name="Ver Loren van Themaat E."/>
            <person name="Dallerey J.-F."/>
            <person name="Damm U."/>
            <person name="Henrissat B."/>
            <person name="Lespinet O."/>
            <person name="Thon M."/>
            <person name="Kemen E."/>
            <person name="McHardy A.C."/>
            <person name="Schulze-Lefert P."/>
            <person name="O'Connell R.J."/>
        </authorList>
    </citation>
    <scope>NUCLEOTIDE SEQUENCE [LARGE SCALE GENOMIC DNA]</scope>
    <source>
        <strain evidence="2 3">MAFF 238704</strain>
    </source>
</reference>
<feature type="compositionally biased region" description="Gly residues" evidence="1">
    <location>
        <begin position="175"/>
        <end position="184"/>
    </location>
</feature>
<sequence length="184" mass="21504">LMRVAINNGWKKLDEYYSLTAESPLYASALLLHPAFNLKYLKRNWKSDRQVLWVSDAVVALAEYFSRWYPSEEKAIRLFPAQTREPPREADSFEEWVHAEATMVEDSDNEDPDELERYLQLQRQPGCDPIEWWFEHQISRLRESIQRIEADPHFAEADYGSSSAREDPVLETVDKGGGSQPWLQ</sequence>
<protein>
    <submittedName>
        <fullName evidence="2">Ac9 transposase</fullName>
    </submittedName>
</protein>
<dbReference type="SUPFAM" id="SSF53098">
    <property type="entry name" value="Ribonuclease H-like"/>
    <property type="match status" value="1"/>
</dbReference>
<dbReference type="EMBL" id="LFIW01000917">
    <property type="protein sequence ID" value="KZL84222.1"/>
    <property type="molecule type" value="Genomic_DNA"/>
</dbReference>
<keyword evidence="3" id="KW-1185">Reference proteome</keyword>
<feature type="compositionally biased region" description="Basic and acidic residues" evidence="1">
    <location>
        <begin position="164"/>
        <end position="174"/>
    </location>
</feature>
<gene>
    <name evidence="2" type="ORF">CI238_13559</name>
</gene>
<feature type="non-terminal residue" evidence="2">
    <location>
        <position position="1"/>
    </location>
</feature>
<feature type="region of interest" description="Disordered" evidence="1">
    <location>
        <begin position="153"/>
        <end position="184"/>
    </location>
</feature>
<evidence type="ECO:0000313" key="3">
    <source>
        <dbReference type="Proteomes" id="UP000076584"/>
    </source>
</evidence>
<proteinExistence type="predicted"/>